<dbReference type="InterPro" id="IPR003779">
    <property type="entry name" value="CMD-like"/>
</dbReference>
<dbReference type="Pfam" id="PF02627">
    <property type="entry name" value="CMD"/>
    <property type="match status" value="1"/>
</dbReference>
<reference evidence="3 4" key="1">
    <citation type="journal article" date="2013" name="ISME J.">
        <title>Metabolic model for the filamentous 'Candidatus Microthrix parvicella' based on genomic and metagenomic analyses.</title>
        <authorList>
            <person name="Jon McIlroy S."/>
            <person name="Kristiansen R."/>
            <person name="Albertsen M."/>
            <person name="Michael Karst S."/>
            <person name="Rossetti S."/>
            <person name="Lund Nielsen J."/>
            <person name="Tandoi V."/>
            <person name="James Seviour R."/>
            <person name="Nielsen P.H."/>
        </authorList>
    </citation>
    <scope>NUCLEOTIDE SEQUENCE [LARGE SCALE GENOMIC DNA]</scope>
    <source>
        <strain evidence="3 4">RN1</strain>
    </source>
</reference>
<dbReference type="SUPFAM" id="SSF69118">
    <property type="entry name" value="AhpD-like"/>
    <property type="match status" value="1"/>
</dbReference>
<dbReference type="PANTHER" id="PTHR34846">
    <property type="entry name" value="4-CARBOXYMUCONOLACTONE DECARBOXYLASE FAMILY PROTEIN (AFU_ORTHOLOGUE AFUA_6G11590)"/>
    <property type="match status" value="1"/>
</dbReference>
<protein>
    <recommendedName>
        <fullName evidence="2">Carboxymuconolactone decarboxylase-like domain-containing protein</fullName>
    </recommendedName>
</protein>
<dbReference type="EMBL" id="CANL01000078">
    <property type="protein sequence ID" value="CCM65516.1"/>
    <property type="molecule type" value="Genomic_DNA"/>
</dbReference>
<evidence type="ECO:0000256" key="1">
    <source>
        <dbReference type="SAM" id="MobiDB-lite"/>
    </source>
</evidence>
<dbReference type="Gene3D" id="1.20.1290.10">
    <property type="entry name" value="AhpD-like"/>
    <property type="match status" value="1"/>
</dbReference>
<dbReference type="HOGENOM" id="CLU_1287396_0_0_11"/>
<dbReference type="InterPro" id="IPR029032">
    <property type="entry name" value="AhpD-like"/>
</dbReference>
<dbReference type="GO" id="GO:0051920">
    <property type="term" value="F:peroxiredoxin activity"/>
    <property type="evidence" value="ECO:0007669"/>
    <property type="project" value="InterPro"/>
</dbReference>
<evidence type="ECO:0000313" key="3">
    <source>
        <dbReference type="EMBL" id="CCM65516.1"/>
    </source>
</evidence>
<feature type="region of interest" description="Disordered" evidence="1">
    <location>
        <begin position="216"/>
        <end position="247"/>
    </location>
</feature>
<dbReference type="eggNOG" id="COG2128">
    <property type="taxonomic scope" value="Bacteria"/>
</dbReference>
<keyword evidence="4" id="KW-1185">Reference proteome</keyword>
<dbReference type="PANTHER" id="PTHR34846:SF5">
    <property type="entry name" value="CARBOXYMUCONOLACTONE DECARBOXYLASE-LIKE DOMAIN-CONTAINING PROTEIN"/>
    <property type="match status" value="1"/>
</dbReference>
<dbReference type="STRING" id="1229780.BN381_80046"/>
<evidence type="ECO:0000313" key="4">
    <source>
        <dbReference type="Proteomes" id="UP000018291"/>
    </source>
</evidence>
<sequence length="247" mass="27101">MLPYPAAMGRLRQVPLDEVNDPRVAATYRYIFGDKDPVAEPGTATGSPGDWWTTFAASPDVFAHNLAGFALYRDPERKLDPILRELGQTRAGWLRASNFVYSQHRKSCRGLGMTEAKIDAICAWELSDEFSPTERAVLAYTDGLVGDHGRVPDAVFTELQRHLNDEEIVEFTYITAWYAMHADISKALRLEWDDVADPVAEMDGGDGAVDVIEPGFGGGRFRRHSPTLGTPAPQTEADASASETPGS</sequence>
<proteinExistence type="predicted"/>
<accession>R4Z6P7</accession>
<dbReference type="AlphaFoldDB" id="R4Z6P7"/>
<dbReference type="Proteomes" id="UP000018291">
    <property type="component" value="Unassembled WGS sequence"/>
</dbReference>
<comment type="caution">
    <text evidence="3">The sequence shown here is derived from an EMBL/GenBank/DDBJ whole genome shotgun (WGS) entry which is preliminary data.</text>
</comment>
<name>R4Z6P7_9ACTN</name>
<organism evidence="3 4">
    <name type="scientific">Candidatus Neomicrothrix parvicella RN1</name>
    <dbReference type="NCBI Taxonomy" id="1229780"/>
    <lineage>
        <taxon>Bacteria</taxon>
        <taxon>Bacillati</taxon>
        <taxon>Actinomycetota</taxon>
        <taxon>Acidimicrobiia</taxon>
        <taxon>Acidimicrobiales</taxon>
        <taxon>Microthrixaceae</taxon>
        <taxon>Candidatus Neomicrothrix</taxon>
    </lineage>
</organism>
<evidence type="ECO:0000259" key="2">
    <source>
        <dbReference type="Pfam" id="PF02627"/>
    </source>
</evidence>
<gene>
    <name evidence="3" type="ORF">BN381_80046</name>
</gene>
<feature type="domain" description="Carboxymuconolactone decarboxylase-like" evidence="2">
    <location>
        <begin position="68"/>
        <end position="142"/>
    </location>
</feature>